<sequence>MKVSVIIPAYNVENYIKECVLSVIAQTLKSVEIIVVNDQSSDGTLAVLESIKATHPEVDLKIITQPNQGLSGARNTGLKAATGEYLSFLDGDDWLEKEMLEDLCNAASANNAEVVICDYTKVYEDREEVLSGGQIPGNILHNRKDILEGFLSGRIAISACNKLFKRSFIQGWQFSYPVGYLYEDIPTVMLIADASTVVKVDKSYYKYRQRGGSIMNSISPKMINKIVLIKQVIDYIKQHQVQGLDEVLQSFYLNAYVLQLANQLSLHGSHQISQRNEYFKYILRREETRFFFKNYLSNKYINTRDKIGLFLLRLSPALYAFLYKKYKQA</sequence>
<dbReference type="GO" id="GO:0016757">
    <property type="term" value="F:glycosyltransferase activity"/>
    <property type="evidence" value="ECO:0007669"/>
    <property type="project" value="UniProtKB-KW"/>
</dbReference>
<dbReference type="Gene3D" id="3.90.550.10">
    <property type="entry name" value="Spore Coat Polysaccharide Biosynthesis Protein SpsA, Chain A"/>
    <property type="match status" value="1"/>
</dbReference>
<dbReference type="CDD" id="cd00761">
    <property type="entry name" value="Glyco_tranf_GTA_type"/>
    <property type="match status" value="1"/>
</dbReference>
<dbReference type="EMBL" id="JAICCF010000003">
    <property type="protein sequence ID" value="MBW8686444.1"/>
    <property type="molecule type" value="Genomic_DNA"/>
</dbReference>
<evidence type="ECO:0000256" key="1">
    <source>
        <dbReference type="ARBA" id="ARBA00022676"/>
    </source>
</evidence>
<dbReference type="PANTHER" id="PTHR22916">
    <property type="entry name" value="GLYCOSYLTRANSFERASE"/>
    <property type="match status" value="1"/>
</dbReference>
<keyword evidence="5" id="KW-1185">Reference proteome</keyword>
<evidence type="ECO:0000256" key="2">
    <source>
        <dbReference type="ARBA" id="ARBA00022679"/>
    </source>
</evidence>
<dbReference type="Pfam" id="PF00535">
    <property type="entry name" value="Glycos_transf_2"/>
    <property type="match status" value="1"/>
</dbReference>
<keyword evidence="1 4" id="KW-0328">Glycosyltransferase</keyword>
<reference evidence="4 5" key="1">
    <citation type="submission" date="2021-08" db="EMBL/GenBank/DDBJ databases">
        <title>The genome sequence of Chitinophaga sp. B61.</title>
        <authorList>
            <person name="Zhang X."/>
        </authorList>
    </citation>
    <scope>NUCLEOTIDE SEQUENCE [LARGE SCALE GENOMIC DNA]</scope>
    <source>
        <strain evidence="4 5">B61</strain>
    </source>
</reference>
<proteinExistence type="predicted"/>
<evidence type="ECO:0000313" key="5">
    <source>
        <dbReference type="Proteomes" id="UP000812961"/>
    </source>
</evidence>
<dbReference type="InterPro" id="IPR029044">
    <property type="entry name" value="Nucleotide-diphossugar_trans"/>
</dbReference>
<name>A0ABS7GI46_9BACT</name>
<gene>
    <name evidence="4" type="ORF">K1Y79_19035</name>
</gene>
<dbReference type="RefSeq" id="WP_220251745.1">
    <property type="nucleotide sequence ID" value="NZ_JAICCF010000003.1"/>
</dbReference>
<dbReference type="SUPFAM" id="SSF53448">
    <property type="entry name" value="Nucleotide-diphospho-sugar transferases"/>
    <property type="match status" value="1"/>
</dbReference>
<protein>
    <submittedName>
        <fullName evidence="4">Glycosyltransferase</fullName>
        <ecNumber evidence="4">2.4.-.-</ecNumber>
    </submittedName>
</protein>
<feature type="domain" description="Glycosyltransferase 2-like" evidence="3">
    <location>
        <begin position="4"/>
        <end position="157"/>
    </location>
</feature>
<accession>A0ABS7GI46</accession>
<evidence type="ECO:0000259" key="3">
    <source>
        <dbReference type="Pfam" id="PF00535"/>
    </source>
</evidence>
<organism evidence="4 5">
    <name type="scientific">Chitinophaga rhizophila</name>
    <dbReference type="NCBI Taxonomy" id="2866212"/>
    <lineage>
        <taxon>Bacteria</taxon>
        <taxon>Pseudomonadati</taxon>
        <taxon>Bacteroidota</taxon>
        <taxon>Chitinophagia</taxon>
        <taxon>Chitinophagales</taxon>
        <taxon>Chitinophagaceae</taxon>
        <taxon>Chitinophaga</taxon>
    </lineage>
</organism>
<dbReference type="Proteomes" id="UP000812961">
    <property type="component" value="Unassembled WGS sequence"/>
</dbReference>
<dbReference type="InterPro" id="IPR001173">
    <property type="entry name" value="Glyco_trans_2-like"/>
</dbReference>
<dbReference type="PANTHER" id="PTHR22916:SF51">
    <property type="entry name" value="GLYCOSYLTRANSFERASE EPSH-RELATED"/>
    <property type="match status" value="1"/>
</dbReference>
<dbReference type="EC" id="2.4.-.-" evidence="4"/>
<comment type="caution">
    <text evidence="4">The sequence shown here is derived from an EMBL/GenBank/DDBJ whole genome shotgun (WGS) entry which is preliminary data.</text>
</comment>
<evidence type="ECO:0000313" key="4">
    <source>
        <dbReference type="EMBL" id="MBW8686444.1"/>
    </source>
</evidence>
<keyword evidence="2 4" id="KW-0808">Transferase</keyword>